<name>A0A2W5FQQ5_9BACT</name>
<dbReference type="Gene3D" id="2.30.130.40">
    <property type="entry name" value="LON domain-like"/>
    <property type="match status" value="1"/>
</dbReference>
<protein>
    <submittedName>
        <fullName evidence="2">Peptidase S16</fullName>
    </submittedName>
</protein>
<reference evidence="2 3" key="1">
    <citation type="submission" date="2017-08" db="EMBL/GenBank/DDBJ databases">
        <title>Infants hospitalized years apart are colonized by the same room-sourced microbial strains.</title>
        <authorList>
            <person name="Brooks B."/>
            <person name="Olm M.R."/>
            <person name="Firek B.A."/>
            <person name="Baker R."/>
            <person name="Thomas B.C."/>
            <person name="Morowitz M.J."/>
            <person name="Banfield J.F."/>
        </authorList>
    </citation>
    <scope>NUCLEOTIDE SEQUENCE [LARGE SCALE GENOMIC DNA]</scope>
    <source>
        <strain evidence="2">S2_006_000_R2_64</strain>
    </source>
</reference>
<dbReference type="EMBL" id="QFOT01000036">
    <property type="protein sequence ID" value="PZP56150.1"/>
    <property type="molecule type" value="Genomic_DNA"/>
</dbReference>
<dbReference type="PANTHER" id="PTHR46732:SF8">
    <property type="entry name" value="ATP-DEPENDENT PROTEASE LA (LON) DOMAIN PROTEIN"/>
    <property type="match status" value="1"/>
</dbReference>
<dbReference type="Pfam" id="PF02190">
    <property type="entry name" value="LON_substr_bdg"/>
    <property type="match status" value="1"/>
</dbReference>
<proteinExistence type="predicted"/>
<dbReference type="InterPro" id="IPR046336">
    <property type="entry name" value="Lon_prtase_N_sf"/>
</dbReference>
<gene>
    <name evidence="2" type="ORF">DI586_04645</name>
</gene>
<evidence type="ECO:0000259" key="1">
    <source>
        <dbReference type="PROSITE" id="PS51787"/>
    </source>
</evidence>
<dbReference type="SMART" id="SM00464">
    <property type="entry name" value="LON"/>
    <property type="match status" value="1"/>
</dbReference>
<evidence type="ECO:0000313" key="2">
    <source>
        <dbReference type="EMBL" id="PZP56150.1"/>
    </source>
</evidence>
<feature type="domain" description="Lon N-terminal" evidence="1">
    <location>
        <begin position="10"/>
        <end position="200"/>
    </location>
</feature>
<dbReference type="AlphaFoldDB" id="A0A2W5FQQ5"/>
<dbReference type="SUPFAM" id="SSF88697">
    <property type="entry name" value="PUA domain-like"/>
    <property type="match status" value="1"/>
</dbReference>
<dbReference type="Proteomes" id="UP000249739">
    <property type="component" value="Unassembled WGS sequence"/>
</dbReference>
<comment type="caution">
    <text evidence="2">The sequence shown here is derived from an EMBL/GenBank/DDBJ whole genome shotgun (WGS) entry which is preliminary data.</text>
</comment>
<accession>A0A2W5FQQ5</accession>
<dbReference type="InterPro" id="IPR015947">
    <property type="entry name" value="PUA-like_sf"/>
</dbReference>
<organism evidence="2 3">
    <name type="scientific">Micavibrio aeruginosavorus</name>
    <dbReference type="NCBI Taxonomy" id="349221"/>
    <lineage>
        <taxon>Bacteria</taxon>
        <taxon>Pseudomonadati</taxon>
        <taxon>Bdellovibrionota</taxon>
        <taxon>Bdellovibrionia</taxon>
        <taxon>Bdellovibrionales</taxon>
        <taxon>Pseudobdellovibrionaceae</taxon>
        <taxon>Micavibrio</taxon>
    </lineage>
</organism>
<dbReference type="PROSITE" id="PS51787">
    <property type="entry name" value="LON_N"/>
    <property type="match status" value="1"/>
</dbReference>
<dbReference type="PANTHER" id="PTHR46732">
    <property type="entry name" value="ATP-DEPENDENT PROTEASE LA (LON) DOMAIN PROTEIN"/>
    <property type="match status" value="1"/>
</dbReference>
<sequence length="209" mass="23774">MEFSKLPDIIPVFPLDGVLLLPRGHLPLNIFEPRYIAMVEDALRTNRLIGMIQPSAASSGPPPLFKTGCAGKIVQFQETEDGRYLITLKGVARFEVQHEVDSMRGYRQVRTDWSKFSEDFEKIESLGVNRSHLVELLQIYFEQNEMSIDWKLITAVNDEKLMTCLAMICPFTSGEKQALIEEPTCKARADLFMKLLEMAVRSECCSSKH</sequence>
<evidence type="ECO:0000313" key="3">
    <source>
        <dbReference type="Proteomes" id="UP000249739"/>
    </source>
</evidence>
<dbReference type="InterPro" id="IPR003111">
    <property type="entry name" value="Lon_prtase_N"/>
</dbReference>